<evidence type="ECO:0000259" key="1">
    <source>
        <dbReference type="PROSITE" id="PS51819"/>
    </source>
</evidence>
<dbReference type="Proteomes" id="UP000321245">
    <property type="component" value="Unassembled WGS sequence"/>
</dbReference>
<dbReference type="PANTHER" id="PTHR33993:SF2">
    <property type="entry name" value="VOC DOMAIN-CONTAINING PROTEIN"/>
    <property type="match status" value="1"/>
</dbReference>
<proteinExistence type="predicted"/>
<name>A0A511NI33_9FLAO</name>
<accession>A0A511NI33</accession>
<feature type="domain" description="VOC" evidence="1">
    <location>
        <begin position="6"/>
        <end position="124"/>
    </location>
</feature>
<dbReference type="InterPro" id="IPR037523">
    <property type="entry name" value="VOC_core"/>
</dbReference>
<dbReference type="Pfam" id="PF00903">
    <property type="entry name" value="Glyoxalase"/>
    <property type="match status" value="1"/>
</dbReference>
<dbReference type="AlphaFoldDB" id="A0A511NI33"/>
<protein>
    <submittedName>
        <fullName evidence="2">Glyoxalase</fullName>
    </submittedName>
</protein>
<sequence length="125" mass="14385">MKKTNPVIYFEIPVNDLERAKYFYTNVFGFHFKNEIIDHYEMSIFPFNNSSKGISGALAKGDVYNPSKDGIIIYFNTDDIEKILEKALEQGGKVLYPKTKNEKYGFSVAEIEDSEGNRIAVQQYH</sequence>
<reference evidence="2 3" key="1">
    <citation type="submission" date="2019-07" db="EMBL/GenBank/DDBJ databases">
        <title>Whole genome shotgun sequence of Empedobacter brevis NBRC 14943.</title>
        <authorList>
            <person name="Hosoyama A."/>
            <person name="Uohara A."/>
            <person name="Ohji S."/>
            <person name="Ichikawa N."/>
        </authorList>
    </citation>
    <scope>NUCLEOTIDE SEQUENCE [LARGE SCALE GENOMIC DNA]</scope>
    <source>
        <strain evidence="2 3">NBRC 14943</strain>
    </source>
</reference>
<dbReference type="RefSeq" id="WP_019975209.1">
    <property type="nucleotide sequence ID" value="NZ_BJXC01000015.1"/>
</dbReference>
<dbReference type="GeneID" id="84649898"/>
<dbReference type="InterPro" id="IPR004360">
    <property type="entry name" value="Glyas_Fos-R_dOase_dom"/>
</dbReference>
<evidence type="ECO:0000313" key="2">
    <source>
        <dbReference type="EMBL" id="GEM52424.1"/>
    </source>
</evidence>
<dbReference type="CDD" id="cd07247">
    <property type="entry name" value="SgaA_N_like"/>
    <property type="match status" value="1"/>
</dbReference>
<organism evidence="2 3">
    <name type="scientific">Empedobacter brevis NBRC 14943 = ATCC 43319</name>
    <dbReference type="NCBI Taxonomy" id="1218108"/>
    <lineage>
        <taxon>Bacteria</taxon>
        <taxon>Pseudomonadati</taxon>
        <taxon>Bacteroidota</taxon>
        <taxon>Flavobacteriia</taxon>
        <taxon>Flavobacteriales</taxon>
        <taxon>Weeksellaceae</taxon>
        <taxon>Empedobacter</taxon>
    </lineage>
</organism>
<keyword evidence="3" id="KW-1185">Reference proteome</keyword>
<dbReference type="InterPro" id="IPR052164">
    <property type="entry name" value="Anthracycline_SecMetBiosynth"/>
</dbReference>
<dbReference type="Gene3D" id="3.10.180.10">
    <property type="entry name" value="2,3-Dihydroxybiphenyl 1,2-Dioxygenase, domain 1"/>
    <property type="match status" value="1"/>
</dbReference>
<dbReference type="PANTHER" id="PTHR33993">
    <property type="entry name" value="GLYOXALASE-RELATED"/>
    <property type="match status" value="1"/>
</dbReference>
<dbReference type="STRING" id="1218108.GCA_000382425_01722"/>
<gene>
    <name evidence="2" type="ORF">EB1_22140</name>
</gene>
<dbReference type="SUPFAM" id="SSF54593">
    <property type="entry name" value="Glyoxalase/Bleomycin resistance protein/Dihydroxybiphenyl dioxygenase"/>
    <property type="match status" value="1"/>
</dbReference>
<dbReference type="PROSITE" id="PS51819">
    <property type="entry name" value="VOC"/>
    <property type="match status" value="1"/>
</dbReference>
<dbReference type="OrthoDB" id="9804235at2"/>
<comment type="caution">
    <text evidence="2">The sequence shown here is derived from an EMBL/GenBank/DDBJ whole genome shotgun (WGS) entry which is preliminary data.</text>
</comment>
<dbReference type="EMBL" id="BJXC01000015">
    <property type="protein sequence ID" value="GEM52424.1"/>
    <property type="molecule type" value="Genomic_DNA"/>
</dbReference>
<evidence type="ECO:0000313" key="3">
    <source>
        <dbReference type="Proteomes" id="UP000321245"/>
    </source>
</evidence>
<dbReference type="InterPro" id="IPR029068">
    <property type="entry name" value="Glyas_Bleomycin-R_OHBP_Dase"/>
</dbReference>